<comment type="caution">
    <text evidence="4">The sequence shown here is derived from an EMBL/GenBank/DDBJ whole genome shotgun (WGS) entry which is preliminary data.</text>
</comment>
<name>A0A367Z811_9BACT</name>
<keyword evidence="1" id="KW-0573">Peptidoglycan synthesis</keyword>
<evidence type="ECO:0000313" key="4">
    <source>
        <dbReference type="EMBL" id="RCK73392.1"/>
    </source>
</evidence>
<organism evidence="4 5">
    <name type="scientific">Candidatus Ozemobacter sibiricus</name>
    <dbReference type="NCBI Taxonomy" id="2268124"/>
    <lineage>
        <taxon>Bacteria</taxon>
        <taxon>Candidatus Ozemobacteria</taxon>
        <taxon>Candidatus Ozemobacterales</taxon>
        <taxon>Candidatus Ozemobacteraceae</taxon>
        <taxon>Candidatus Ozemobacter</taxon>
    </lineage>
</organism>
<dbReference type="GO" id="GO:0016740">
    <property type="term" value="F:transferase activity"/>
    <property type="evidence" value="ECO:0007669"/>
    <property type="project" value="InterPro"/>
</dbReference>
<dbReference type="CDD" id="cd16913">
    <property type="entry name" value="YkuD_like"/>
    <property type="match status" value="1"/>
</dbReference>
<accession>A0A367Z811</accession>
<feature type="signal peptide" evidence="2">
    <location>
        <begin position="1"/>
        <end position="22"/>
    </location>
</feature>
<reference evidence="4 5" key="1">
    <citation type="submission" date="2018-05" db="EMBL/GenBank/DDBJ databases">
        <title>A metagenomic window into the 2 km-deep terrestrial subsurface aquifer revealed taxonomically and functionally diverse microbial community comprising novel uncultured bacterial lineages.</title>
        <authorList>
            <person name="Kadnikov V.V."/>
            <person name="Mardanov A.V."/>
            <person name="Beletsky A.V."/>
            <person name="Banks D."/>
            <person name="Pimenov N.V."/>
            <person name="Frank Y.A."/>
            <person name="Karnachuk O.V."/>
            <person name="Ravin N.V."/>
        </authorList>
    </citation>
    <scope>NUCLEOTIDE SEQUENCE [LARGE SCALE GENOMIC DNA]</scope>
    <source>
        <strain evidence="4">BY5</strain>
    </source>
</reference>
<feature type="active site" description="Proton donor/acceptor" evidence="1">
    <location>
        <position position="197"/>
    </location>
</feature>
<evidence type="ECO:0000313" key="5">
    <source>
        <dbReference type="Proteomes" id="UP000252355"/>
    </source>
</evidence>
<dbReference type="Pfam" id="PF03734">
    <property type="entry name" value="YkuD"/>
    <property type="match status" value="1"/>
</dbReference>
<comment type="pathway">
    <text evidence="1">Cell wall biogenesis; peptidoglycan biosynthesis.</text>
</comment>
<dbReference type="PROSITE" id="PS52029">
    <property type="entry name" value="LD_TPASE"/>
    <property type="match status" value="1"/>
</dbReference>
<sequence>MLAWRFVLMACCLCLAPATAGAAEPPPPRSDAPSPVPTSLATALDAAGARQCLWVVVADPASISAQLIRLERGAEGWQPVLPPFPAVIGRRGLAPLGEKREGDGRTPTGIFPLGTAFGYASAPPAGIRWPYRAMTADDIWVDDPGAPDYITLTTRSRTSAASFEEMRRSDDLYKLGLVVAYNTDPVVKGHGSAIFIHLWGAERAGTAGCIALAEADLLRLLAWLDPTARTQVAILPSADRR</sequence>
<dbReference type="InterPro" id="IPR005490">
    <property type="entry name" value="LD_TPept_cat_dom"/>
</dbReference>
<dbReference type="PANTHER" id="PTHR38589">
    <property type="entry name" value="BLR0621 PROTEIN"/>
    <property type="match status" value="1"/>
</dbReference>
<evidence type="ECO:0000259" key="3">
    <source>
        <dbReference type="PROSITE" id="PS52029"/>
    </source>
</evidence>
<dbReference type="GO" id="GO:0009252">
    <property type="term" value="P:peptidoglycan biosynthetic process"/>
    <property type="evidence" value="ECO:0007669"/>
    <property type="project" value="UniProtKB-KW"/>
</dbReference>
<keyword evidence="2" id="KW-0732">Signal</keyword>
<proteinExistence type="predicted"/>
<evidence type="ECO:0000256" key="1">
    <source>
        <dbReference type="PROSITE-ProRule" id="PRU01373"/>
    </source>
</evidence>
<evidence type="ECO:0000256" key="2">
    <source>
        <dbReference type="SAM" id="SignalP"/>
    </source>
</evidence>
<keyword evidence="1" id="KW-0133">Cell shape</keyword>
<feature type="domain" description="L,D-TPase catalytic" evidence="3">
    <location>
        <begin position="57"/>
        <end position="235"/>
    </location>
</feature>
<keyword evidence="1" id="KW-0961">Cell wall biogenesis/degradation</keyword>
<dbReference type="Proteomes" id="UP000252355">
    <property type="component" value="Unassembled WGS sequence"/>
</dbReference>
<dbReference type="GO" id="GO:0071555">
    <property type="term" value="P:cell wall organization"/>
    <property type="evidence" value="ECO:0007669"/>
    <property type="project" value="UniProtKB-UniRule"/>
</dbReference>
<gene>
    <name evidence="4" type="ORF">OZSIB_2572</name>
</gene>
<dbReference type="EMBL" id="QOQW01000051">
    <property type="protein sequence ID" value="RCK73392.1"/>
    <property type="molecule type" value="Genomic_DNA"/>
</dbReference>
<protein>
    <recommendedName>
        <fullName evidence="3">L,D-TPase catalytic domain-containing protein</fullName>
    </recommendedName>
</protein>
<dbReference type="AlphaFoldDB" id="A0A367Z811"/>
<dbReference type="GO" id="GO:0008360">
    <property type="term" value="P:regulation of cell shape"/>
    <property type="evidence" value="ECO:0007669"/>
    <property type="project" value="UniProtKB-UniRule"/>
</dbReference>
<dbReference type="PANTHER" id="PTHR38589:SF1">
    <property type="entry name" value="BLR0621 PROTEIN"/>
    <property type="match status" value="1"/>
</dbReference>
<feature type="active site" description="Nucleophile" evidence="1">
    <location>
        <position position="209"/>
    </location>
</feature>
<feature type="chain" id="PRO_5016686111" description="L,D-TPase catalytic domain-containing protein" evidence="2">
    <location>
        <begin position="23"/>
        <end position="241"/>
    </location>
</feature>